<evidence type="ECO:0000313" key="2">
    <source>
        <dbReference type="Proteomes" id="UP000290283"/>
    </source>
</evidence>
<sequence length="116" mass="12736">MKNIVISILLIIITSSCTNDSESDLTLPAPVVIKYSTDVKPIIQANCIECHTNPPQNGAPMPLLTYQNVRDAIIARGLINRISSTDPGFLMPFGGDRLPQSKIDLIIAWKNSNYPE</sequence>
<dbReference type="InterPro" id="IPR036909">
    <property type="entry name" value="Cyt_c-like_dom_sf"/>
</dbReference>
<comment type="caution">
    <text evidence="1">The sequence shown here is derived from an EMBL/GenBank/DDBJ whole genome shotgun (WGS) entry which is preliminary data.</text>
</comment>
<protein>
    <recommendedName>
        <fullName evidence="3">Cytochrome c domain-containing protein</fullName>
    </recommendedName>
</protein>
<dbReference type="EMBL" id="SBKO01000004">
    <property type="protein sequence ID" value="RXR17722.1"/>
    <property type="molecule type" value="Genomic_DNA"/>
</dbReference>
<evidence type="ECO:0000313" key="1">
    <source>
        <dbReference type="EMBL" id="RXR17722.1"/>
    </source>
</evidence>
<organism evidence="1 2">
    <name type="scientific">Flavobacterium amnicola</name>
    <dbReference type="NCBI Taxonomy" id="2506422"/>
    <lineage>
        <taxon>Bacteria</taxon>
        <taxon>Pseudomonadati</taxon>
        <taxon>Bacteroidota</taxon>
        <taxon>Flavobacteriia</taxon>
        <taxon>Flavobacteriales</taxon>
        <taxon>Flavobacteriaceae</taxon>
        <taxon>Flavobacterium</taxon>
    </lineage>
</organism>
<reference evidence="2" key="1">
    <citation type="submission" date="2019-01" db="EMBL/GenBank/DDBJ databases">
        <title>Cytophagaceae bacterium strain CAR-16.</title>
        <authorList>
            <person name="Chen W.-M."/>
        </authorList>
    </citation>
    <scope>NUCLEOTIDE SEQUENCE [LARGE SCALE GENOMIC DNA]</scope>
    <source>
        <strain evidence="2">LLJ-11</strain>
    </source>
</reference>
<proteinExistence type="predicted"/>
<dbReference type="PROSITE" id="PS51257">
    <property type="entry name" value="PROKAR_LIPOPROTEIN"/>
    <property type="match status" value="1"/>
</dbReference>
<dbReference type="RefSeq" id="WP_129436150.1">
    <property type="nucleotide sequence ID" value="NZ_SBKO01000004.1"/>
</dbReference>
<dbReference type="SUPFAM" id="SSF46626">
    <property type="entry name" value="Cytochrome c"/>
    <property type="match status" value="1"/>
</dbReference>
<dbReference type="Proteomes" id="UP000290283">
    <property type="component" value="Unassembled WGS sequence"/>
</dbReference>
<dbReference type="AlphaFoldDB" id="A0A4Q1K0Q6"/>
<name>A0A4Q1K0Q6_9FLAO</name>
<dbReference type="OrthoDB" id="9786191at2"/>
<keyword evidence="2" id="KW-1185">Reference proteome</keyword>
<gene>
    <name evidence="1" type="ORF">EQG63_09560</name>
</gene>
<dbReference type="GO" id="GO:0009055">
    <property type="term" value="F:electron transfer activity"/>
    <property type="evidence" value="ECO:0007669"/>
    <property type="project" value="InterPro"/>
</dbReference>
<dbReference type="GO" id="GO:0020037">
    <property type="term" value="F:heme binding"/>
    <property type="evidence" value="ECO:0007669"/>
    <property type="project" value="InterPro"/>
</dbReference>
<accession>A0A4Q1K0Q6</accession>
<evidence type="ECO:0008006" key="3">
    <source>
        <dbReference type="Google" id="ProtNLM"/>
    </source>
</evidence>